<evidence type="ECO:0000256" key="1">
    <source>
        <dbReference type="ARBA" id="ARBA00009156"/>
    </source>
</evidence>
<dbReference type="PANTHER" id="PTHR43095:SF5">
    <property type="entry name" value="XYLULOSE KINASE"/>
    <property type="match status" value="1"/>
</dbReference>
<dbReference type="Gene3D" id="3.30.420.40">
    <property type="match status" value="2"/>
</dbReference>
<dbReference type="RefSeq" id="WP_058599661.1">
    <property type="nucleotide sequence ID" value="NZ_LDPZ01000062.1"/>
</dbReference>
<keyword evidence="2" id="KW-0808">Transferase</keyword>
<evidence type="ECO:0000259" key="4">
    <source>
        <dbReference type="Pfam" id="PF00370"/>
    </source>
</evidence>
<dbReference type="Proteomes" id="UP000078529">
    <property type="component" value="Unassembled WGS sequence"/>
</dbReference>
<dbReference type="GO" id="GO:0016301">
    <property type="term" value="F:kinase activity"/>
    <property type="evidence" value="ECO:0007669"/>
    <property type="project" value="UniProtKB-KW"/>
</dbReference>
<evidence type="ECO:0000313" key="6">
    <source>
        <dbReference type="EMBL" id="KTQ85270.1"/>
    </source>
</evidence>
<feature type="domain" description="Carbohydrate kinase FGGY N-terminal" evidence="4">
    <location>
        <begin position="5"/>
        <end position="234"/>
    </location>
</feature>
<dbReference type="Proteomes" id="UP000078272">
    <property type="component" value="Unassembled WGS sequence"/>
</dbReference>
<dbReference type="STRING" id="401562.NS365_07480"/>
<dbReference type="InterPro" id="IPR018484">
    <property type="entry name" value="FGGY_N"/>
</dbReference>
<protein>
    <submittedName>
        <fullName evidence="6">Carbohydrate kinase</fullName>
    </submittedName>
</protein>
<dbReference type="EMBL" id="LDPZ01000062">
    <property type="protein sequence ID" value="KTQ85270.1"/>
    <property type="molecule type" value="Genomic_DNA"/>
</dbReference>
<dbReference type="InterPro" id="IPR049382">
    <property type="entry name" value="FGGY_C_2"/>
</dbReference>
<dbReference type="Pfam" id="PF21546">
    <property type="entry name" value="FGGY_C_2"/>
    <property type="match status" value="1"/>
</dbReference>
<dbReference type="PANTHER" id="PTHR43095">
    <property type="entry name" value="SUGAR KINASE"/>
    <property type="match status" value="1"/>
</dbReference>
<keyword evidence="3 6" id="KW-0418">Kinase</keyword>
<dbReference type="SUPFAM" id="SSF53067">
    <property type="entry name" value="Actin-like ATPase domain"/>
    <property type="match status" value="2"/>
</dbReference>
<evidence type="ECO:0000313" key="9">
    <source>
        <dbReference type="Proteomes" id="UP000078529"/>
    </source>
</evidence>
<evidence type="ECO:0000313" key="7">
    <source>
        <dbReference type="EMBL" id="KTR06260.1"/>
    </source>
</evidence>
<dbReference type="OrthoDB" id="9786272at2"/>
<organism evidence="6 8">
    <name type="scientific">Aureimonas ureilytica</name>
    <dbReference type="NCBI Taxonomy" id="401562"/>
    <lineage>
        <taxon>Bacteria</taxon>
        <taxon>Pseudomonadati</taxon>
        <taxon>Pseudomonadota</taxon>
        <taxon>Alphaproteobacteria</taxon>
        <taxon>Hyphomicrobiales</taxon>
        <taxon>Aurantimonadaceae</taxon>
        <taxon>Aureimonas</taxon>
    </lineage>
</organism>
<sequence>MSAVAVFDIGKTNVKLFATTADGAVLEELSAPNRVLDGPPYRHHDLAALEDWLLAGLADLGQRHSIEAIVACSHGSGGVLVGEDGALMPMIDYEQDPPADMAADYAAMAGSFRERGSALMLGSAHLARQMLWLERGWPDAFAGARAFLALPQYWAFRLCGVAAGEVTSLAAQSHLWSGADGAPTRLVADRGWARLLPPLRPAYETLGTLKPDWARRCGLSAETRVLCGIHDSSANFYRYQAAGLSDLTVVSTGTWIVALTDRTGIDLSEEAPGRSCNADVAGRPVPGMLTMGGREFAAVSGVERGPATSKALSRIVASRTVALPSFGADDGLFPGTARRGSIRGPLAGDPSVRFTLALLYAAMLANQCLRMLPASRTIVIDGGLVRDPLFGAILAALNPDARVLVNRDAHGTAAGAALLAGHKMRRGPAPLSVEMPDMSGLPDLLPYWSHWRDLCHPWSQAS</sequence>
<dbReference type="InterPro" id="IPR050406">
    <property type="entry name" value="FGGY_Carb_Kinase"/>
</dbReference>
<reference evidence="8 9" key="1">
    <citation type="journal article" date="2016" name="Front. Microbiol.">
        <title>Genomic Resource of Rice Seed Associated Bacteria.</title>
        <authorList>
            <person name="Midha S."/>
            <person name="Bansal K."/>
            <person name="Sharma S."/>
            <person name="Kumar N."/>
            <person name="Patil P.P."/>
            <person name="Chaudhry V."/>
            <person name="Patil P.B."/>
        </authorList>
    </citation>
    <scope>NUCLEOTIDE SEQUENCE [LARGE SCALE GENOMIC DNA]</scope>
    <source>
        <strain evidence="6 8">NS226</strain>
        <strain evidence="7 9">NS365</strain>
    </source>
</reference>
<comment type="caution">
    <text evidence="6">The sequence shown here is derived from an EMBL/GenBank/DDBJ whole genome shotgun (WGS) entry which is preliminary data.</text>
</comment>
<comment type="similarity">
    <text evidence="1">Belongs to the FGGY kinase family.</text>
</comment>
<dbReference type="Pfam" id="PF00370">
    <property type="entry name" value="FGGY_N"/>
    <property type="match status" value="1"/>
</dbReference>
<dbReference type="PATRIC" id="fig|401562.3.peg.4461"/>
<name>A0A175R5M8_9HYPH</name>
<evidence type="ECO:0000313" key="8">
    <source>
        <dbReference type="Proteomes" id="UP000078272"/>
    </source>
</evidence>
<evidence type="ECO:0000259" key="5">
    <source>
        <dbReference type="Pfam" id="PF21546"/>
    </source>
</evidence>
<dbReference type="GO" id="GO:0005975">
    <property type="term" value="P:carbohydrate metabolic process"/>
    <property type="evidence" value="ECO:0007669"/>
    <property type="project" value="InterPro"/>
</dbReference>
<dbReference type="EMBL" id="LDQA01000019">
    <property type="protein sequence ID" value="KTR06260.1"/>
    <property type="molecule type" value="Genomic_DNA"/>
</dbReference>
<proteinExistence type="inferred from homology"/>
<dbReference type="AlphaFoldDB" id="A0A175R5M8"/>
<evidence type="ECO:0000256" key="2">
    <source>
        <dbReference type="ARBA" id="ARBA00022679"/>
    </source>
</evidence>
<evidence type="ECO:0000256" key="3">
    <source>
        <dbReference type="ARBA" id="ARBA00022777"/>
    </source>
</evidence>
<gene>
    <name evidence="6" type="ORF">NS226_20185</name>
    <name evidence="7" type="ORF">NS365_07480</name>
</gene>
<feature type="domain" description="Carbohydrate kinase FGGY C-terminal" evidence="5">
    <location>
        <begin position="246"/>
        <end position="422"/>
    </location>
</feature>
<accession>A0A175R5M8</accession>
<dbReference type="InterPro" id="IPR043129">
    <property type="entry name" value="ATPase_NBD"/>
</dbReference>
<keyword evidence="9" id="KW-1185">Reference proteome</keyword>